<dbReference type="InterPro" id="IPR050904">
    <property type="entry name" value="Adhesion/Biosynth-related"/>
</dbReference>
<feature type="compositionally biased region" description="Low complexity" evidence="1">
    <location>
        <begin position="180"/>
        <end position="193"/>
    </location>
</feature>
<feature type="signal peptide" evidence="2">
    <location>
        <begin position="1"/>
        <end position="18"/>
    </location>
</feature>
<feature type="domain" description="FAS1" evidence="3">
    <location>
        <begin position="76"/>
        <end position="347"/>
    </location>
</feature>
<dbReference type="GO" id="GO:0005615">
    <property type="term" value="C:extracellular space"/>
    <property type="evidence" value="ECO:0007669"/>
    <property type="project" value="TreeGrafter"/>
</dbReference>
<dbReference type="STRING" id="90262.A0A1X2IHX5"/>
<feature type="compositionally biased region" description="Low complexity" evidence="1">
    <location>
        <begin position="496"/>
        <end position="520"/>
    </location>
</feature>
<feature type="compositionally biased region" description="Low complexity" evidence="1">
    <location>
        <begin position="140"/>
        <end position="157"/>
    </location>
</feature>
<proteinExistence type="predicted"/>
<dbReference type="InterPro" id="IPR000782">
    <property type="entry name" value="FAS1_domain"/>
</dbReference>
<dbReference type="PANTHER" id="PTHR10900:SF77">
    <property type="entry name" value="FI19380P1"/>
    <property type="match status" value="1"/>
</dbReference>
<dbReference type="Gene3D" id="2.30.180.10">
    <property type="entry name" value="FAS1 domain"/>
    <property type="match status" value="2"/>
</dbReference>
<evidence type="ECO:0000313" key="5">
    <source>
        <dbReference type="Proteomes" id="UP000193560"/>
    </source>
</evidence>
<evidence type="ECO:0000256" key="1">
    <source>
        <dbReference type="SAM" id="MobiDB-lite"/>
    </source>
</evidence>
<dbReference type="PROSITE" id="PS50213">
    <property type="entry name" value="FAS1"/>
    <property type="match status" value="2"/>
</dbReference>
<comment type="caution">
    <text evidence="4">The sequence shown here is derived from an EMBL/GenBank/DDBJ whole genome shotgun (WGS) entry which is preliminary data.</text>
</comment>
<dbReference type="InterPro" id="IPR036378">
    <property type="entry name" value="FAS1_dom_sf"/>
</dbReference>
<feature type="chain" id="PRO_5012710576" description="FAS1 domain-containing protein" evidence="2">
    <location>
        <begin position="19"/>
        <end position="551"/>
    </location>
</feature>
<evidence type="ECO:0000313" key="4">
    <source>
        <dbReference type="EMBL" id="ORZ16928.1"/>
    </source>
</evidence>
<accession>A0A1X2IHX5</accession>
<feature type="region of interest" description="Disordered" evidence="1">
    <location>
        <begin position="178"/>
        <end position="197"/>
    </location>
</feature>
<feature type="region of interest" description="Disordered" evidence="1">
    <location>
        <begin position="266"/>
        <end position="288"/>
    </location>
</feature>
<dbReference type="OrthoDB" id="286301at2759"/>
<feature type="region of interest" description="Disordered" evidence="1">
    <location>
        <begin position="493"/>
        <end position="520"/>
    </location>
</feature>
<feature type="domain" description="FAS1" evidence="3">
    <location>
        <begin position="350"/>
        <end position="491"/>
    </location>
</feature>
<reference evidence="4 5" key="1">
    <citation type="submission" date="2016-07" db="EMBL/GenBank/DDBJ databases">
        <title>Pervasive Adenine N6-methylation of Active Genes in Fungi.</title>
        <authorList>
            <consortium name="DOE Joint Genome Institute"/>
            <person name="Mondo S.J."/>
            <person name="Dannebaum R.O."/>
            <person name="Kuo R.C."/>
            <person name="Labutti K."/>
            <person name="Haridas S."/>
            <person name="Kuo A."/>
            <person name="Salamov A."/>
            <person name="Ahrendt S.R."/>
            <person name="Lipzen A."/>
            <person name="Sullivan W."/>
            <person name="Andreopoulos W.B."/>
            <person name="Clum A."/>
            <person name="Lindquist E."/>
            <person name="Daum C."/>
            <person name="Ramamoorthy G.K."/>
            <person name="Gryganskyi A."/>
            <person name="Culley D."/>
            <person name="Magnuson J.K."/>
            <person name="James T.Y."/>
            <person name="O'Malley M.A."/>
            <person name="Stajich J.E."/>
            <person name="Spatafora J.W."/>
            <person name="Visel A."/>
            <person name="Grigoriev I.V."/>
        </authorList>
    </citation>
    <scope>NUCLEOTIDE SEQUENCE [LARGE SCALE GENOMIC DNA]</scope>
    <source>
        <strain evidence="4 5">NRRL 1336</strain>
    </source>
</reference>
<dbReference type="EMBL" id="MCGE01000010">
    <property type="protein sequence ID" value="ORZ16928.1"/>
    <property type="molecule type" value="Genomic_DNA"/>
</dbReference>
<keyword evidence="5" id="KW-1185">Reference proteome</keyword>
<gene>
    <name evidence="4" type="ORF">BCR42DRAFT_23254</name>
</gene>
<organism evidence="4 5">
    <name type="scientific">Absidia repens</name>
    <dbReference type="NCBI Taxonomy" id="90262"/>
    <lineage>
        <taxon>Eukaryota</taxon>
        <taxon>Fungi</taxon>
        <taxon>Fungi incertae sedis</taxon>
        <taxon>Mucoromycota</taxon>
        <taxon>Mucoromycotina</taxon>
        <taxon>Mucoromycetes</taxon>
        <taxon>Mucorales</taxon>
        <taxon>Cunninghamellaceae</taxon>
        <taxon>Absidia</taxon>
    </lineage>
</organism>
<evidence type="ECO:0000259" key="3">
    <source>
        <dbReference type="PROSITE" id="PS50213"/>
    </source>
</evidence>
<name>A0A1X2IHX5_9FUNG</name>
<protein>
    <recommendedName>
        <fullName evidence="3">FAS1 domain-containing protein</fullName>
    </recommendedName>
</protein>
<feature type="compositionally biased region" description="Polar residues" evidence="1">
    <location>
        <begin position="27"/>
        <end position="46"/>
    </location>
</feature>
<dbReference type="AlphaFoldDB" id="A0A1X2IHX5"/>
<dbReference type="PANTHER" id="PTHR10900">
    <property type="entry name" value="PERIOSTIN-RELATED"/>
    <property type="match status" value="1"/>
</dbReference>
<dbReference type="SMART" id="SM00554">
    <property type="entry name" value="FAS1"/>
    <property type="match status" value="2"/>
</dbReference>
<dbReference type="Pfam" id="PF02469">
    <property type="entry name" value="Fasciclin"/>
    <property type="match status" value="2"/>
</dbReference>
<sequence>MLMKNGLMLLLSLASVSGQVIDCAPPSNDSSSGMVQANPGTQQNVDSPFDCPLVDSPSSSTTQSAKNSTETSFSNSTLFQLLNSTNSPVPKFMALITSSPEFKPLIDILSNPGNHTIFLPCDEALTALESMKNETNGNQTTSNDTSPSSSADSSTSSIQQDNLMSTILTGFHRRNILASDGNGTQNDNGNQTTDKTDNTTEVISQGLGNFSLVDILSYHVLNGSWPIKNISHGIHINDTLMSNMTAYPLANYVPLVIINNATVSNHSSSDNSTGSANDTTTSSANDTSSSNIITSHITFLANNATNVTAHSNSTSNITVGNGIGFAKLVVADITASNGILHIIDKVLVPPVSTVSAIEQLNETKVNAFLNQSSETSSLLDSANNVTIFLPSDEALQNYTRNRGSKMDTGSGENGNSSNVDMDQLIKNHIVNGTYYTSNVTTTPLNVTTLDGTQLQLKGNSNGTLFQVGNATIVKPDVLTNRAVVMVIDEVLQPNRTGSSSPSSSPSASATSGETESATSTTSAAFRLTSLSLVHILGTSLMSLLPLVFGLV</sequence>
<feature type="region of interest" description="Disordered" evidence="1">
    <location>
        <begin position="25"/>
        <end position="47"/>
    </location>
</feature>
<evidence type="ECO:0000256" key="2">
    <source>
        <dbReference type="SAM" id="SignalP"/>
    </source>
</evidence>
<keyword evidence="2" id="KW-0732">Signal</keyword>
<feature type="region of interest" description="Disordered" evidence="1">
    <location>
        <begin position="134"/>
        <end position="158"/>
    </location>
</feature>
<dbReference type="Proteomes" id="UP000193560">
    <property type="component" value="Unassembled WGS sequence"/>
</dbReference>
<dbReference type="SUPFAM" id="SSF82153">
    <property type="entry name" value="FAS1 domain"/>
    <property type="match status" value="2"/>
</dbReference>